<gene>
    <name evidence="3" type="ORF">WAT24_02390</name>
</gene>
<reference evidence="3 4" key="1">
    <citation type="journal article" date="2014" name="Int. J. Syst. Evol. Microbiol.">
        <title>Fulvimonas yonginensis sp. nov., isolated from greenhouse soil, and emended description of the genus Fulvimonas.</title>
        <authorList>
            <person name="Ahn J.H."/>
            <person name="Kim S.J."/>
            <person name="Weon H.Y."/>
            <person name="Hong S.B."/>
            <person name="Seok S.J."/>
            <person name="Kwon S.W."/>
        </authorList>
    </citation>
    <scope>NUCLEOTIDE SEQUENCE [LARGE SCALE GENOMIC DNA]</scope>
    <source>
        <strain evidence="3 4">KACC 16952</strain>
    </source>
</reference>
<keyword evidence="2" id="KW-0732">Signal</keyword>
<comment type="caution">
    <text evidence="3">The sequence shown here is derived from an EMBL/GenBank/DDBJ whole genome shotgun (WGS) entry which is preliminary data.</text>
</comment>
<dbReference type="InterPro" id="IPR010131">
    <property type="entry name" value="MdtP/NodT-like"/>
</dbReference>
<dbReference type="Pfam" id="PF02321">
    <property type="entry name" value="OEP"/>
    <property type="match status" value="2"/>
</dbReference>
<dbReference type="Gene3D" id="1.20.1600.10">
    <property type="entry name" value="Outer membrane efflux proteins (OEP)"/>
    <property type="match status" value="1"/>
</dbReference>
<dbReference type="EMBL" id="JBBBNY010000001">
    <property type="protein sequence ID" value="MEI7035603.1"/>
    <property type="molecule type" value="Genomic_DNA"/>
</dbReference>
<proteinExistence type="inferred from homology"/>
<name>A0ABU8J8J9_9GAMM</name>
<evidence type="ECO:0000313" key="4">
    <source>
        <dbReference type="Proteomes" id="UP001381174"/>
    </source>
</evidence>
<comment type="similarity">
    <text evidence="1">Belongs to the outer membrane factor (OMF) (TC 1.B.17) family.</text>
</comment>
<dbReference type="PANTHER" id="PTHR30203">
    <property type="entry name" value="OUTER MEMBRANE CATION EFFLUX PROTEIN"/>
    <property type="match status" value="1"/>
</dbReference>
<sequence>MSVFRSVPIGAACLLYAALLSAAPVPPLSDPPPAAGTRAPSLLSSPLQDAVRRIWQASPEVQAARADLDAARARARAAAQPLYNPSLSLDAENADVNRRTAGLSLALDLSGKRRARASQGDAEVLAAEATYDLLRRNVAARWLKAWSTATLAARQSELGRRRLALMQRFDDLAAQRLKVGDISSPERDLAGLALGEAQVQQATLAGNEAAARAALLAISGDQLTTLPPLPEGLSPAADRVTPLAVDELPELRQARAQQASADAGVQVARRARIPDPTLSLTGGQVRSGPRTDQVIGLSVSIPLPVLNTGRAEVDAARAEADAAAAGVRSRQFVLRAGLQEAQARYAALRGAAEAFRTGRAAAFEDRTTLLEKLWRAGEISTSDYLVQLKQSLDTALSGQELENQTWQAWFDYLTAAGRLNDWLDGRTQDGPNQDISR</sequence>
<keyword evidence="4" id="KW-1185">Reference proteome</keyword>
<dbReference type="RefSeq" id="WP_336806217.1">
    <property type="nucleotide sequence ID" value="NZ_JBBBNY010000001.1"/>
</dbReference>
<feature type="signal peptide" evidence="2">
    <location>
        <begin position="1"/>
        <end position="22"/>
    </location>
</feature>
<feature type="chain" id="PRO_5046237801" evidence="2">
    <location>
        <begin position="23"/>
        <end position="437"/>
    </location>
</feature>
<organism evidence="3 4">
    <name type="scientific">Fulvimonas yonginensis</name>
    <dbReference type="NCBI Taxonomy" id="1495200"/>
    <lineage>
        <taxon>Bacteria</taxon>
        <taxon>Pseudomonadati</taxon>
        <taxon>Pseudomonadota</taxon>
        <taxon>Gammaproteobacteria</taxon>
        <taxon>Lysobacterales</taxon>
        <taxon>Rhodanobacteraceae</taxon>
        <taxon>Fulvimonas</taxon>
    </lineage>
</organism>
<dbReference type="PANTHER" id="PTHR30203:SF24">
    <property type="entry name" value="BLR4935 PROTEIN"/>
    <property type="match status" value="1"/>
</dbReference>
<dbReference type="SUPFAM" id="SSF56954">
    <property type="entry name" value="Outer membrane efflux proteins (OEP)"/>
    <property type="match status" value="1"/>
</dbReference>
<evidence type="ECO:0000313" key="3">
    <source>
        <dbReference type="EMBL" id="MEI7035603.1"/>
    </source>
</evidence>
<accession>A0ABU8J8J9</accession>
<evidence type="ECO:0000256" key="2">
    <source>
        <dbReference type="SAM" id="SignalP"/>
    </source>
</evidence>
<dbReference type="Proteomes" id="UP001381174">
    <property type="component" value="Unassembled WGS sequence"/>
</dbReference>
<protein>
    <submittedName>
        <fullName evidence="3">TolC family protein</fullName>
    </submittedName>
</protein>
<dbReference type="InterPro" id="IPR003423">
    <property type="entry name" value="OMP_efflux"/>
</dbReference>
<evidence type="ECO:0000256" key="1">
    <source>
        <dbReference type="ARBA" id="ARBA00007613"/>
    </source>
</evidence>